<accession>A0ABY4PG71</accession>
<keyword evidence="2" id="KW-1185">Reference proteome</keyword>
<evidence type="ECO:0000313" key="2">
    <source>
        <dbReference type="Proteomes" id="UP000831859"/>
    </source>
</evidence>
<name>A0ABY4PG71_9LACO</name>
<evidence type="ECO:0000313" key="1">
    <source>
        <dbReference type="EMBL" id="UQS84799.1"/>
    </source>
</evidence>
<protein>
    <submittedName>
        <fullName evidence="1">Uncharacterized protein</fullName>
    </submittedName>
</protein>
<gene>
    <name evidence="1" type="ORF">MOO46_06015</name>
</gene>
<sequence>MMDSMFNKFKNMIKKEENKEDTKINKDSVRDIKATKMANQYRHIQENNMLRHQASKHNHVYSELNKNRMYKIALRDSLPKSMKQINSAHNN</sequence>
<dbReference type="RefSeq" id="WP_249510782.1">
    <property type="nucleotide sequence ID" value="NZ_CP093362.1"/>
</dbReference>
<dbReference type="EMBL" id="CP093362">
    <property type="protein sequence ID" value="UQS84799.1"/>
    <property type="molecule type" value="Genomic_DNA"/>
</dbReference>
<organism evidence="1 2">
    <name type="scientific">Apilactobacillus apisilvae</name>
    <dbReference type="NCBI Taxonomy" id="2923364"/>
    <lineage>
        <taxon>Bacteria</taxon>
        <taxon>Bacillati</taxon>
        <taxon>Bacillota</taxon>
        <taxon>Bacilli</taxon>
        <taxon>Lactobacillales</taxon>
        <taxon>Lactobacillaceae</taxon>
        <taxon>Apilactobacillus</taxon>
    </lineage>
</organism>
<reference evidence="1 2" key="1">
    <citation type="journal article" date="2022" name="Int. J. Syst. Evol. Microbiol.">
        <title>Apilactobacillus apisilvae sp. nov., Nicolia spurrieriana gen. nov. sp. nov., Bombilactobacillus folatiphilus sp. nov. and Bombilactobacillus thymidiniphilus sp. nov., four new lactic acid bacterial isolates from stingless bees Tetragonula carbonaria and Austroplebeia australis.</title>
        <authorList>
            <person name="Oliphant S.A."/>
            <person name="Watson-Haigh N.S."/>
            <person name="Sumby K.M."/>
            <person name="Gardner J."/>
            <person name="Groom S."/>
            <person name="Jiranek V."/>
        </authorList>
    </citation>
    <scope>NUCLEOTIDE SEQUENCE [LARGE SCALE GENOMIC DNA]</scope>
    <source>
        <strain evidence="1 2">SG5_A10</strain>
    </source>
</reference>
<proteinExistence type="predicted"/>
<dbReference type="Proteomes" id="UP000831859">
    <property type="component" value="Chromosome"/>
</dbReference>